<keyword evidence="10" id="KW-1185">Reference proteome</keyword>
<name>A0A975S7E7_9MICC</name>
<gene>
    <name evidence="9" type="ORF">KG104_05385</name>
</gene>
<evidence type="ECO:0000259" key="8">
    <source>
        <dbReference type="Pfam" id="PF01757"/>
    </source>
</evidence>
<dbReference type="GO" id="GO:0016413">
    <property type="term" value="F:O-acetyltransferase activity"/>
    <property type="evidence" value="ECO:0007669"/>
    <property type="project" value="TreeGrafter"/>
</dbReference>
<protein>
    <submittedName>
        <fullName evidence="9">Acyltransferase</fullName>
    </submittedName>
</protein>
<feature type="transmembrane region" description="Helical" evidence="7">
    <location>
        <begin position="173"/>
        <end position="189"/>
    </location>
</feature>
<proteinExistence type="inferred from homology"/>
<evidence type="ECO:0000256" key="2">
    <source>
        <dbReference type="ARBA" id="ARBA00007400"/>
    </source>
</evidence>
<dbReference type="Proteomes" id="UP000680588">
    <property type="component" value="Chromosome"/>
</dbReference>
<dbReference type="RefSeq" id="WP_207347501.1">
    <property type="nucleotide sequence ID" value="NZ_CP076456.1"/>
</dbReference>
<dbReference type="Pfam" id="PF01757">
    <property type="entry name" value="Acyl_transf_3"/>
    <property type="match status" value="1"/>
</dbReference>
<feature type="transmembrane region" description="Helical" evidence="7">
    <location>
        <begin position="59"/>
        <end position="83"/>
    </location>
</feature>
<feature type="transmembrane region" description="Helical" evidence="7">
    <location>
        <begin position="195"/>
        <end position="214"/>
    </location>
</feature>
<feature type="transmembrane region" description="Helical" evidence="7">
    <location>
        <begin position="226"/>
        <end position="243"/>
    </location>
</feature>
<dbReference type="AlphaFoldDB" id="A0A975S7E7"/>
<keyword evidence="5 7" id="KW-1133">Transmembrane helix</keyword>
<dbReference type="GO" id="GO:0005886">
    <property type="term" value="C:plasma membrane"/>
    <property type="evidence" value="ECO:0007669"/>
    <property type="project" value="UniProtKB-SubCell"/>
</dbReference>
<keyword evidence="3" id="KW-1003">Cell membrane</keyword>
<keyword evidence="9" id="KW-0808">Transferase</keyword>
<evidence type="ECO:0000313" key="10">
    <source>
        <dbReference type="Proteomes" id="UP000680588"/>
    </source>
</evidence>
<organism evidence="9 10">
    <name type="scientific">Arthrobacter sunyaminii</name>
    <dbReference type="NCBI Taxonomy" id="2816859"/>
    <lineage>
        <taxon>Bacteria</taxon>
        <taxon>Bacillati</taxon>
        <taxon>Actinomycetota</taxon>
        <taxon>Actinomycetes</taxon>
        <taxon>Micrococcales</taxon>
        <taxon>Micrococcaceae</taxon>
        <taxon>Arthrobacter</taxon>
    </lineage>
</organism>
<dbReference type="InterPro" id="IPR002656">
    <property type="entry name" value="Acyl_transf_3_dom"/>
</dbReference>
<feature type="transmembrane region" description="Helical" evidence="7">
    <location>
        <begin position="144"/>
        <end position="161"/>
    </location>
</feature>
<comment type="similarity">
    <text evidence="2">Belongs to the acyltransferase 3 family.</text>
</comment>
<dbReference type="GO" id="GO:0009246">
    <property type="term" value="P:enterobacterial common antigen biosynthetic process"/>
    <property type="evidence" value="ECO:0007669"/>
    <property type="project" value="TreeGrafter"/>
</dbReference>
<evidence type="ECO:0000256" key="5">
    <source>
        <dbReference type="ARBA" id="ARBA00022989"/>
    </source>
</evidence>
<evidence type="ECO:0000256" key="7">
    <source>
        <dbReference type="SAM" id="Phobius"/>
    </source>
</evidence>
<keyword evidence="9" id="KW-0012">Acyltransferase</keyword>
<feature type="domain" description="Acyltransferase 3" evidence="8">
    <location>
        <begin position="24"/>
        <end position="334"/>
    </location>
</feature>
<feature type="transmembrane region" description="Helical" evidence="7">
    <location>
        <begin position="29"/>
        <end position="47"/>
    </location>
</feature>
<evidence type="ECO:0000256" key="1">
    <source>
        <dbReference type="ARBA" id="ARBA00004651"/>
    </source>
</evidence>
<evidence type="ECO:0000256" key="3">
    <source>
        <dbReference type="ARBA" id="ARBA00022475"/>
    </source>
</evidence>
<comment type="subcellular location">
    <subcellularLocation>
        <location evidence="1">Cell membrane</location>
        <topology evidence="1">Multi-pass membrane protein</topology>
    </subcellularLocation>
</comment>
<dbReference type="EMBL" id="CP076456">
    <property type="protein sequence ID" value="QWQ37198.1"/>
    <property type="molecule type" value="Genomic_DNA"/>
</dbReference>
<keyword evidence="6 7" id="KW-0472">Membrane</keyword>
<evidence type="ECO:0000256" key="6">
    <source>
        <dbReference type="ARBA" id="ARBA00023136"/>
    </source>
</evidence>
<dbReference type="KEGG" id="asun:KG104_05385"/>
<reference evidence="9" key="1">
    <citation type="submission" date="2021-06" db="EMBL/GenBank/DDBJ databases">
        <title>Novel species in genus Arthrobacter.</title>
        <authorList>
            <person name="Zhang G."/>
        </authorList>
    </citation>
    <scope>NUCLEOTIDE SEQUENCE</scope>
    <source>
        <strain evidence="9">Zg-ZUI122</strain>
    </source>
</reference>
<accession>A0A975S7E7</accession>
<keyword evidence="4 7" id="KW-0812">Transmembrane</keyword>
<dbReference type="PANTHER" id="PTHR40074">
    <property type="entry name" value="O-ACETYLTRANSFERASE WECH"/>
    <property type="match status" value="1"/>
</dbReference>
<feature type="transmembrane region" description="Helical" evidence="7">
    <location>
        <begin position="255"/>
        <end position="274"/>
    </location>
</feature>
<feature type="transmembrane region" description="Helical" evidence="7">
    <location>
        <begin position="317"/>
        <end position="334"/>
    </location>
</feature>
<evidence type="ECO:0000256" key="4">
    <source>
        <dbReference type="ARBA" id="ARBA00022692"/>
    </source>
</evidence>
<feature type="transmembrane region" description="Helical" evidence="7">
    <location>
        <begin position="286"/>
        <end position="305"/>
    </location>
</feature>
<feature type="transmembrane region" description="Helical" evidence="7">
    <location>
        <begin position="104"/>
        <end position="124"/>
    </location>
</feature>
<dbReference type="PANTHER" id="PTHR40074:SF2">
    <property type="entry name" value="O-ACETYLTRANSFERASE WECH"/>
    <property type="match status" value="1"/>
</dbReference>
<sequence length="354" mass="39460">MDAQEILKGNEPLKAAALRKTRDISIDSLRGIAVLLMVAGHVIGSASDRGMDVPDDSAWRYFYVALEDIRMPLFAALSGYIYARRRVWGPEAMGALISGKVRRLLVPLITVGAAFLLAQMIIPFSNSEPGLSDFWKMFVYGGEHLWFLQAMFLIFVFVGALDMFDVLSTLKRWAIVFGSGSAAFVLVSIPSDANVFSLNGAIRLLPFFLLGYGLRQFDITNKNRRILIFCVPMFAAVYTIRLYTVLSSYEDTNPAMRILELCVGLFAITALILLRSYLCSRPLAWLGKYSFSIYLLHLFASAGTSKILNQLGVDSNFTLFLVGMIVAVGFPIIFEKTIGRVNWISWAVLGQRTR</sequence>
<evidence type="ECO:0000313" key="9">
    <source>
        <dbReference type="EMBL" id="QWQ37198.1"/>
    </source>
</evidence>